<evidence type="ECO:0000313" key="5">
    <source>
        <dbReference type="EMBL" id="KAK4175756.1"/>
    </source>
</evidence>
<organism evidence="5 6">
    <name type="scientific">Triangularia setosa</name>
    <dbReference type="NCBI Taxonomy" id="2587417"/>
    <lineage>
        <taxon>Eukaryota</taxon>
        <taxon>Fungi</taxon>
        <taxon>Dikarya</taxon>
        <taxon>Ascomycota</taxon>
        <taxon>Pezizomycotina</taxon>
        <taxon>Sordariomycetes</taxon>
        <taxon>Sordariomycetidae</taxon>
        <taxon>Sordariales</taxon>
        <taxon>Podosporaceae</taxon>
        <taxon>Triangularia</taxon>
    </lineage>
</organism>
<dbReference type="EMBL" id="MU866221">
    <property type="protein sequence ID" value="KAK4175756.1"/>
    <property type="molecule type" value="Genomic_DNA"/>
</dbReference>
<reference evidence="5" key="1">
    <citation type="journal article" date="2023" name="Mol. Phylogenet. Evol.">
        <title>Genome-scale phylogeny and comparative genomics of the fungal order Sordariales.</title>
        <authorList>
            <person name="Hensen N."/>
            <person name="Bonometti L."/>
            <person name="Westerberg I."/>
            <person name="Brannstrom I.O."/>
            <person name="Guillou S."/>
            <person name="Cros-Aarteil S."/>
            <person name="Calhoun S."/>
            <person name="Haridas S."/>
            <person name="Kuo A."/>
            <person name="Mondo S."/>
            <person name="Pangilinan J."/>
            <person name="Riley R."/>
            <person name="LaButti K."/>
            <person name="Andreopoulos B."/>
            <person name="Lipzen A."/>
            <person name="Chen C."/>
            <person name="Yan M."/>
            <person name="Daum C."/>
            <person name="Ng V."/>
            <person name="Clum A."/>
            <person name="Steindorff A."/>
            <person name="Ohm R.A."/>
            <person name="Martin F."/>
            <person name="Silar P."/>
            <person name="Natvig D.O."/>
            <person name="Lalanne C."/>
            <person name="Gautier V."/>
            <person name="Ament-Velasquez S.L."/>
            <person name="Kruys A."/>
            <person name="Hutchinson M.I."/>
            <person name="Powell A.J."/>
            <person name="Barry K."/>
            <person name="Miller A.N."/>
            <person name="Grigoriev I.V."/>
            <person name="Debuchy R."/>
            <person name="Gladieux P."/>
            <person name="Hiltunen Thoren M."/>
            <person name="Johannesson H."/>
        </authorList>
    </citation>
    <scope>NUCLEOTIDE SEQUENCE</scope>
    <source>
        <strain evidence="5">CBS 892.96</strain>
    </source>
</reference>
<accession>A0AAN6W7F6</accession>
<dbReference type="InterPro" id="IPR018392">
    <property type="entry name" value="LysM"/>
</dbReference>
<dbReference type="PANTHER" id="PTHR34997">
    <property type="entry name" value="AM15"/>
    <property type="match status" value="1"/>
</dbReference>
<dbReference type="Proteomes" id="UP001302321">
    <property type="component" value="Unassembled WGS sequence"/>
</dbReference>
<dbReference type="InterPro" id="IPR036779">
    <property type="entry name" value="LysM_dom_sf"/>
</dbReference>
<protein>
    <recommendedName>
        <fullName evidence="4">LysM domain-containing protein</fullName>
    </recommendedName>
</protein>
<evidence type="ECO:0000313" key="6">
    <source>
        <dbReference type="Proteomes" id="UP001302321"/>
    </source>
</evidence>
<dbReference type="GO" id="GO:0008061">
    <property type="term" value="F:chitin binding"/>
    <property type="evidence" value="ECO:0007669"/>
    <property type="project" value="UniProtKB-KW"/>
</dbReference>
<comment type="similarity">
    <text evidence="3">Belongs to the secreted LysM effector family.</text>
</comment>
<keyword evidence="6" id="KW-1185">Reference proteome</keyword>
<dbReference type="PANTHER" id="PTHR34997:SF1">
    <property type="entry name" value="PEPTIDOGLYCAN-BINDING LYSIN DOMAIN"/>
    <property type="match status" value="1"/>
</dbReference>
<dbReference type="InterPro" id="IPR052210">
    <property type="entry name" value="LysM1-like"/>
</dbReference>
<keyword evidence="1" id="KW-0147">Chitin-binding</keyword>
<dbReference type="Gene3D" id="3.10.350.10">
    <property type="entry name" value="LysM domain"/>
    <property type="match status" value="1"/>
</dbReference>
<dbReference type="PROSITE" id="PS51782">
    <property type="entry name" value="LYSM"/>
    <property type="match status" value="1"/>
</dbReference>
<name>A0AAN6W7F6_9PEZI</name>
<reference evidence="5" key="2">
    <citation type="submission" date="2023-05" db="EMBL/GenBank/DDBJ databases">
        <authorList>
            <consortium name="Lawrence Berkeley National Laboratory"/>
            <person name="Steindorff A."/>
            <person name="Hensen N."/>
            <person name="Bonometti L."/>
            <person name="Westerberg I."/>
            <person name="Brannstrom I.O."/>
            <person name="Guillou S."/>
            <person name="Cros-Aarteil S."/>
            <person name="Calhoun S."/>
            <person name="Haridas S."/>
            <person name="Kuo A."/>
            <person name="Mondo S."/>
            <person name="Pangilinan J."/>
            <person name="Riley R."/>
            <person name="Labutti K."/>
            <person name="Andreopoulos B."/>
            <person name="Lipzen A."/>
            <person name="Chen C."/>
            <person name="Yanf M."/>
            <person name="Daum C."/>
            <person name="Ng V."/>
            <person name="Clum A."/>
            <person name="Ohm R."/>
            <person name="Martin F."/>
            <person name="Silar P."/>
            <person name="Natvig D."/>
            <person name="Lalanne C."/>
            <person name="Gautier V."/>
            <person name="Ament-Velasquez S.L."/>
            <person name="Kruys A."/>
            <person name="Hutchinson M.I."/>
            <person name="Powell A.J."/>
            <person name="Barry K."/>
            <person name="Miller A.N."/>
            <person name="Grigoriev I.V."/>
            <person name="Debuchy R."/>
            <person name="Gladieux P."/>
            <person name="Thoren M.H."/>
            <person name="Johannesson H."/>
        </authorList>
    </citation>
    <scope>NUCLEOTIDE SEQUENCE</scope>
    <source>
        <strain evidence="5">CBS 892.96</strain>
    </source>
</reference>
<dbReference type="AlphaFoldDB" id="A0AAN6W7F6"/>
<proteinExistence type="inferred from homology"/>
<evidence type="ECO:0000256" key="3">
    <source>
        <dbReference type="ARBA" id="ARBA00044955"/>
    </source>
</evidence>
<feature type="domain" description="LysM" evidence="4">
    <location>
        <begin position="73"/>
        <end position="119"/>
    </location>
</feature>
<dbReference type="CDD" id="cd00118">
    <property type="entry name" value="LysM"/>
    <property type="match status" value="1"/>
</dbReference>
<sequence>MKSTELVVSCSVDPVTFTQINRVCENDHLLQTITNTETTTLPDVLATSTTSITSTSSTTTTTTSASSTLVCGVIHVVAAEDSCYSIYSQYGITFNQPRDLNPSINRFCSNLVLGVRLCVSILLDGGNPTTSTTTTTTTSTSETITSAPTAFIPKAKRSDVPEAVYCAAEGEDAHALARPVVWQAEPVNRVQAACSCIMWRDVSVHPIQKVLLSPSAAPDPTGTTTSQSISLITAYRTITVLVLTGTTVTPSTLITLPVQTAYCTFNCGGQDAFAQCCVGAGILDTLVGLDCDGGFGTSHRPCAFPKAPVAATTGTSCYSRIPVARRTALPMPW</sequence>
<dbReference type="SUPFAM" id="SSF54106">
    <property type="entry name" value="LysM domain"/>
    <property type="match status" value="1"/>
</dbReference>
<comment type="caution">
    <text evidence="5">The sequence shown here is derived from an EMBL/GenBank/DDBJ whole genome shotgun (WGS) entry which is preliminary data.</text>
</comment>
<gene>
    <name evidence="5" type="ORF">QBC36DRAFT_346831</name>
</gene>
<evidence type="ECO:0000259" key="4">
    <source>
        <dbReference type="PROSITE" id="PS51782"/>
    </source>
</evidence>
<evidence type="ECO:0000256" key="1">
    <source>
        <dbReference type="ARBA" id="ARBA00022669"/>
    </source>
</evidence>
<keyword evidence="2" id="KW-0843">Virulence</keyword>
<evidence type="ECO:0000256" key="2">
    <source>
        <dbReference type="ARBA" id="ARBA00023026"/>
    </source>
</evidence>